<dbReference type="SUPFAM" id="SSF56784">
    <property type="entry name" value="HAD-like"/>
    <property type="match status" value="1"/>
</dbReference>
<dbReference type="InterPro" id="IPR006379">
    <property type="entry name" value="HAD-SF_hydro_IIB"/>
</dbReference>
<organism evidence="5 6">
    <name type="scientific">Acetobacter thailandicus</name>
    <dbReference type="NCBI Taxonomy" id="1502842"/>
    <lineage>
        <taxon>Bacteria</taxon>
        <taxon>Pseudomonadati</taxon>
        <taxon>Pseudomonadota</taxon>
        <taxon>Alphaproteobacteria</taxon>
        <taxon>Acetobacterales</taxon>
        <taxon>Acetobacteraceae</taxon>
        <taxon>Acetobacter</taxon>
    </lineage>
</organism>
<evidence type="ECO:0000256" key="4">
    <source>
        <dbReference type="RuleBase" id="RU361117"/>
    </source>
</evidence>
<keyword evidence="4" id="KW-0460">Magnesium</keyword>
<dbReference type="EC" id="3.1.3.12" evidence="4"/>
<comment type="function">
    <text evidence="4">Removes the phosphate from trehalose 6-phosphate to produce free trehalose.</text>
</comment>
<dbReference type="RefSeq" id="WP_086555184.1">
    <property type="nucleotide sequence ID" value="NZ_JAERKX010000004.1"/>
</dbReference>
<dbReference type="Gene3D" id="3.30.70.1020">
    <property type="entry name" value="Trehalose-6-phosphate phosphatase related protein, domain 2"/>
    <property type="match status" value="1"/>
</dbReference>
<dbReference type="PANTHER" id="PTHR43768:SF3">
    <property type="entry name" value="TREHALOSE 6-PHOSPHATE PHOSPHATASE"/>
    <property type="match status" value="1"/>
</dbReference>
<evidence type="ECO:0000256" key="3">
    <source>
        <dbReference type="ARBA" id="ARBA00022801"/>
    </source>
</evidence>
<dbReference type="Gene3D" id="3.40.50.1000">
    <property type="entry name" value="HAD superfamily/HAD-like"/>
    <property type="match status" value="1"/>
</dbReference>
<dbReference type="Pfam" id="PF02358">
    <property type="entry name" value="Trehalose_PPase"/>
    <property type="match status" value="1"/>
</dbReference>
<evidence type="ECO:0000313" key="5">
    <source>
        <dbReference type="EMBL" id="MCX2563244.1"/>
    </source>
</evidence>
<dbReference type="NCBIfam" id="TIGR00685">
    <property type="entry name" value="T6PP"/>
    <property type="match status" value="1"/>
</dbReference>
<dbReference type="InterPro" id="IPR036412">
    <property type="entry name" value="HAD-like_sf"/>
</dbReference>
<dbReference type="GO" id="GO:0004805">
    <property type="term" value="F:trehalose-phosphatase activity"/>
    <property type="evidence" value="ECO:0007669"/>
    <property type="project" value="UniProtKB-EC"/>
</dbReference>
<evidence type="ECO:0000256" key="2">
    <source>
        <dbReference type="ARBA" id="ARBA00008770"/>
    </source>
</evidence>
<keyword evidence="3 4" id="KW-0378">Hydrolase</keyword>
<reference evidence="5 6" key="1">
    <citation type="submission" date="2022-11" db="EMBL/GenBank/DDBJ databases">
        <title>Genome sequencing of Acetobacter type strain.</title>
        <authorList>
            <person name="Heo J."/>
            <person name="Lee D."/>
            <person name="Han B.-H."/>
            <person name="Hong S.-B."/>
            <person name="Kwon S.-W."/>
        </authorList>
    </citation>
    <scope>NUCLEOTIDE SEQUENCE [LARGE SCALE GENOMIC DNA]</scope>
    <source>
        <strain evidence="5 6">KACC 21253</strain>
    </source>
</reference>
<dbReference type="InterPro" id="IPR003337">
    <property type="entry name" value="Trehalose_PPase"/>
</dbReference>
<accession>A0ABT3QD76</accession>
<protein>
    <recommendedName>
        <fullName evidence="4">Trehalose 6-phosphate phosphatase</fullName>
        <ecNumber evidence="4">3.1.3.12</ecNumber>
    </recommendedName>
</protein>
<dbReference type="PANTHER" id="PTHR43768">
    <property type="entry name" value="TREHALOSE 6-PHOSPHATE PHOSPHATASE"/>
    <property type="match status" value="1"/>
</dbReference>
<name>A0ABT3QD76_9PROT</name>
<proteinExistence type="inferred from homology"/>
<comment type="similarity">
    <text evidence="2 4">Belongs to the trehalose phosphatase family.</text>
</comment>
<dbReference type="InterPro" id="IPR023214">
    <property type="entry name" value="HAD_sf"/>
</dbReference>
<dbReference type="EMBL" id="JAPIUZ010000001">
    <property type="protein sequence ID" value="MCX2563244.1"/>
    <property type="molecule type" value="Genomic_DNA"/>
</dbReference>
<keyword evidence="4" id="KW-0479">Metal-binding</keyword>
<keyword evidence="6" id="KW-1185">Reference proteome</keyword>
<dbReference type="Proteomes" id="UP001301152">
    <property type="component" value="Unassembled WGS sequence"/>
</dbReference>
<comment type="pathway">
    <text evidence="1 4">Glycan biosynthesis; trehalose biosynthesis.</text>
</comment>
<gene>
    <name evidence="5" type="primary">otsB</name>
    <name evidence="5" type="ORF">OQ497_04600</name>
</gene>
<comment type="caution">
    <text evidence="5">The sequence shown here is derived from an EMBL/GenBank/DDBJ whole genome shotgun (WGS) entry which is preliminary data.</text>
</comment>
<dbReference type="InterPro" id="IPR044651">
    <property type="entry name" value="OTSB-like"/>
</dbReference>
<sequence>MSGPVSEHESPLQIPALSQAAFLLDFDGTLVDIAPTPESVIVPETLPQVLRKLRALCGDALAVVSGRPIDQIDHFLGDIPFAVAGEHGIAIRHRPGGEIEKAALPVVPPLWLAEAQKLTDAWPGTRLEHKQAGFVLHYRGAPEAGNILKKEASNWLTSAKGAFHLQAAKMAWEVRPTGIDKGYAVAALMEHFPFAGRKPVFVGDDVTDEDGIAAAKRLGGVGLRIPTNFANPAALRAWLSALVKEEG</sequence>
<comment type="catalytic activity">
    <reaction evidence="4">
        <text>alpha,alpha-trehalose 6-phosphate + H2O = alpha,alpha-trehalose + phosphate</text>
        <dbReference type="Rhea" id="RHEA:23420"/>
        <dbReference type="ChEBI" id="CHEBI:15377"/>
        <dbReference type="ChEBI" id="CHEBI:16551"/>
        <dbReference type="ChEBI" id="CHEBI:43474"/>
        <dbReference type="ChEBI" id="CHEBI:58429"/>
        <dbReference type="EC" id="3.1.3.12"/>
    </reaction>
</comment>
<dbReference type="CDD" id="cd01627">
    <property type="entry name" value="HAD_TPP"/>
    <property type="match status" value="1"/>
</dbReference>
<evidence type="ECO:0000313" key="6">
    <source>
        <dbReference type="Proteomes" id="UP001301152"/>
    </source>
</evidence>
<dbReference type="NCBIfam" id="TIGR01484">
    <property type="entry name" value="HAD-SF-IIB"/>
    <property type="match status" value="1"/>
</dbReference>
<comment type="cofactor">
    <cofactor evidence="4">
        <name>Mg(2+)</name>
        <dbReference type="ChEBI" id="CHEBI:18420"/>
    </cofactor>
</comment>
<evidence type="ECO:0000256" key="1">
    <source>
        <dbReference type="ARBA" id="ARBA00005199"/>
    </source>
</evidence>